<dbReference type="AlphaFoldDB" id="K4DH68"/>
<dbReference type="Gramene" id="Solyc12g095950.1.1">
    <property type="protein sequence ID" value="Solyc12g095950.1.1"/>
    <property type="gene ID" value="Solyc12g095950.1"/>
</dbReference>
<name>K4DH68_SOLLC</name>
<sequence length="94" mass="10536">MQKREVAGRWDQPGLGITSLCTRRLLWLTIACLSRRFLSLRSPITSSIASSWLCTIPTLRSWGHPISSLSRALRWVARIRAGLLARMISLLSCG</sequence>
<dbReference type="PaxDb" id="4081-Solyc12g095950.1.1"/>
<dbReference type="InParanoid" id="K4DH68"/>
<reference evidence="1" key="1">
    <citation type="journal article" date="2012" name="Nature">
        <title>The tomato genome sequence provides insights into fleshy fruit evolution.</title>
        <authorList>
            <consortium name="Tomato Genome Consortium"/>
        </authorList>
    </citation>
    <scope>NUCLEOTIDE SEQUENCE [LARGE SCALE GENOMIC DNA]</scope>
    <source>
        <strain evidence="1">cv. Heinz 1706</strain>
    </source>
</reference>
<keyword evidence="2" id="KW-1185">Reference proteome</keyword>
<accession>K4DH68</accession>
<protein>
    <submittedName>
        <fullName evidence="1">Uncharacterized protein</fullName>
    </submittedName>
</protein>
<dbReference type="HOGENOM" id="CLU_2390235_0_0_1"/>
<dbReference type="Proteomes" id="UP000004994">
    <property type="component" value="Chromosome 12"/>
</dbReference>
<proteinExistence type="predicted"/>
<evidence type="ECO:0000313" key="2">
    <source>
        <dbReference type="Proteomes" id="UP000004994"/>
    </source>
</evidence>
<evidence type="ECO:0000313" key="1">
    <source>
        <dbReference type="EnsemblPlants" id="Solyc12g095950.1.1"/>
    </source>
</evidence>
<reference evidence="1" key="2">
    <citation type="submission" date="2015-06" db="UniProtKB">
        <authorList>
            <consortium name="EnsemblPlants"/>
        </authorList>
    </citation>
    <scope>IDENTIFICATION</scope>
    <source>
        <strain evidence="1">cv. Heinz 1706</strain>
    </source>
</reference>
<organism evidence="1">
    <name type="scientific">Solanum lycopersicum</name>
    <name type="common">Tomato</name>
    <name type="synonym">Lycopersicon esculentum</name>
    <dbReference type="NCBI Taxonomy" id="4081"/>
    <lineage>
        <taxon>Eukaryota</taxon>
        <taxon>Viridiplantae</taxon>
        <taxon>Streptophyta</taxon>
        <taxon>Embryophyta</taxon>
        <taxon>Tracheophyta</taxon>
        <taxon>Spermatophyta</taxon>
        <taxon>Magnoliopsida</taxon>
        <taxon>eudicotyledons</taxon>
        <taxon>Gunneridae</taxon>
        <taxon>Pentapetalae</taxon>
        <taxon>asterids</taxon>
        <taxon>lamiids</taxon>
        <taxon>Solanales</taxon>
        <taxon>Solanaceae</taxon>
        <taxon>Solanoideae</taxon>
        <taxon>Solaneae</taxon>
        <taxon>Solanum</taxon>
        <taxon>Solanum subgen. Lycopersicon</taxon>
    </lineage>
</organism>
<dbReference type="EnsemblPlants" id="Solyc12g095950.1.1">
    <property type="protein sequence ID" value="Solyc12g095950.1.1"/>
    <property type="gene ID" value="Solyc12g095950.1"/>
</dbReference>